<evidence type="ECO:0000313" key="2">
    <source>
        <dbReference type="EMBL" id="QDP96731.1"/>
    </source>
</evidence>
<reference evidence="2 3" key="1">
    <citation type="submission" date="2019-07" db="EMBL/GenBank/DDBJ databases">
        <title>Microlunatus dokdonensis sp. nov. isolated from the rhizospheric soil of the wild plant Elymus tsukushiensis.</title>
        <authorList>
            <person name="Ghim S.-Y."/>
            <person name="Hwang Y.-J."/>
            <person name="Son J.-S."/>
            <person name="Shin J.-H."/>
        </authorList>
    </citation>
    <scope>NUCLEOTIDE SEQUENCE [LARGE SCALE GENOMIC DNA]</scope>
    <source>
        <strain evidence="2 3">KUDC0627</strain>
    </source>
</reference>
<dbReference type="AlphaFoldDB" id="A0A516Q0K0"/>
<dbReference type="OrthoDB" id="3538051at2"/>
<evidence type="ECO:0008006" key="4">
    <source>
        <dbReference type="Google" id="ProtNLM"/>
    </source>
</evidence>
<dbReference type="EMBL" id="CP041692">
    <property type="protein sequence ID" value="QDP96731.1"/>
    <property type="molecule type" value="Genomic_DNA"/>
</dbReference>
<proteinExistence type="predicted"/>
<sequence>MIKRLLWFAIGAAVGIFVIKKVRDYVAKARPEAIGQRLADQAGGLGDRASSFIDRARAAMAEREAELRDAIGQPQIPGSSLPGSTPTDDPRER</sequence>
<dbReference type="RefSeq" id="WP_143986693.1">
    <property type="nucleotide sequence ID" value="NZ_CP041692.1"/>
</dbReference>
<dbReference type="KEGG" id="mik:FOE78_13165"/>
<organism evidence="2 3">
    <name type="scientific">Microlunatus elymi</name>
    <dbReference type="NCBI Taxonomy" id="2596828"/>
    <lineage>
        <taxon>Bacteria</taxon>
        <taxon>Bacillati</taxon>
        <taxon>Actinomycetota</taxon>
        <taxon>Actinomycetes</taxon>
        <taxon>Propionibacteriales</taxon>
        <taxon>Propionibacteriaceae</taxon>
        <taxon>Microlunatus</taxon>
    </lineage>
</organism>
<accession>A0A516Q0K0</accession>
<evidence type="ECO:0000256" key="1">
    <source>
        <dbReference type="SAM" id="MobiDB-lite"/>
    </source>
</evidence>
<feature type="region of interest" description="Disordered" evidence="1">
    <location>
        <begin position="67"/>
        <end position="93"/>
    </location>
</feature>
<keyword evidence="3" id="KW-1185">Reference proteome</keyword>
<feature type="compositionally biased region" description="Polar residues" evidence="1">
    <location>
        <begin position="76"/>
        <end position="87"/>
    </location>
</feature>
<name>A0A516Q0K0_9ACTN</name>
<evidence type="ECO:0000313" key="3">
    <source>
        <dbReference type="Proteomes" id="UP000319263"/>
    </source>
</evidence>
<protein>
    <recommendedName>
        <fullName evidence="4">Secreted protein</fullName>
    </recommendedName>
</protein>
<dbReference type="Proteomes" id="UP000319263">
    <property type="component" value="Chromosome"/>
</dbReference>
<gene>
    <name evidence="2" type="ORF">FOE78_13165</name>
</gene>